<evidence type="ECO:0000313" key="6">
    <source>
        <dbReference type="EMBL" id="MCP2356369.1"/>
    </source>
</evidence>
<dbReference type="EMBL" id="JAMZEB010000002">
    <property type="protein sequence ID" value="MCP2356369.1"/>
    <property type="molecule type" value="Genomic_DNA"/>
</dbReference>
<comment type="cofactor">
    <cofactor evidence="1">
        <name>pantetheine 4'-phosphate</name>
        <dbReference type="ChEBI" id="CHEBI:47942"/>
    </cofactor>
</comment>
<dbReference type="NCBIfam" id="TIGR01733">
    <property type="entry name" value="AA-adenyl-dom"/>
    <property type="match status" value="5"/>
</dbReference>
<feature type="domain" description="Carrier" evidence="5">
    <location>
        <begin position="2034"/>
        <end position="2108"/>
    </location>
</feature>
<dbReference type="SUPFAM" id="SSF53474">
    <property type="entry name" value="alpha/beta-Hydrolases"/>
    <property type="match status" value="1"/>
</dbReference>
<feature type="domain" description="Carrier" evidence="5">
    <location>
        <begin position="3100"/>
        <end position="3175"/>
    </location>
</feature>
<dbReference type="InterPro" id="IPR010071">
    <property type="entry name" value="AA_adenyl_dom"/>
</dbReference>
<gene>
    <name evidence="6" type="ORF">HD597_003389</name>
</gene>
<evidence type="ECO:0000256" key="3">
    <source>
        <dbReference type="ARBA" id="ARBA00022450"/>
    </source>
</evidence>
<organism evidence="6 7">
    <name type="scientific">Nonomuraea thailandensis</name>
    <dbReference type="NCBI Taxonomy" id="1188745"/>
    <lineage>
        <taxon>Bacteria</taxon>
        <taxon>Bacillati</taxon>
        <taxon>Actinomycetota</taxon>
        <taxon>Actinomycetes</taxon>
        <taxon>Streptosporangiales</taxon>
        <taxon>Streptosporangiaceae</taxon>
        <taxon>Nonomuraea</taxon>
    </lineage>
</organism>
<dbReference type="Pfam" id="PF00550">
    <property type="entry name" value="PP-binding"/>
    <property type="match status" value="5"/>
</dbReference>
<dbReference type="InterPro" id="IPR001031">
    <property type="entry name" value="Thioesterase"/>
</dbReference>
<dbReference type="FunFam" id="3.30.559.10:FF:000012">
    <property type="entry name" value="Non-ribosomal peptide synthetase"/>
    <property type="match status" value="1"/>
</dbReference>
<dbReference type="GO" id="GO:0008610">
    <property type="term" value="P:lipid biosynthetic process"/>
    <property type="evidence" value="ECO:0007669"/>
    <property type="project" value="UniProtKB-ARBA"/>
</dbReference>
<dbReference type="FunFam" id="3.30.300.30:FF:000010">
    <property type="entry name" value="Enterobactin synthetase component F"/>
    <property type="match status" value="5"/>
</dbReference>
<dbReference type="PROSITE" id="PS00455">
    <property type="entry name" value="AMP_BINDING"/>
    <property type="match status" value="5"/>
</dbReference>
<dbReference type="Gene3D" id="3.30.559.30">
    <property type="entry name" value="Nonribosomal peptide synthetase, condensation domain"/>
    <property type="match status" value="5"/>
</dbReference>
<dbReference type="InterPro" id="IPR023213">
    <property type="entry name" value="CAT-like_dom_sf"/>
</dbReference>
<evidence type="ECO:0000259" key="5">
    <source>
        <dbReference type="PROSITE" id="PS50075"/>
    </source>
</evidence>
<dbReference type="InterPro" id="IPR020845">
    <property type="entry name" value="AMP-binding_CS"/>
</dbReference>
<dbReference type="Pfam" id="PF00501">
    <property type="entry name" value="AMP-binding"/>
    <property type="match status" value="5"/>
</dbReference>
<reference evidence="6" key="1">
    <citation type="submission" date="2022-06" db="EMBL/GenBank/DDBJ databases">
        <title>Sequencing the genomes of 1000 actinobacteria strains.</title>
        <authorList>
            <person name="Klenk H.-P."/>
        </authorList>
    </citation>
    <scope>NUCLEOTIDE SEQUENCE</scope>
    <source>
        <strain evidence="6">DSM 46694</strain>
    </source>
</reference>
<feature type="domain" description="Carrier" evidence="5">
    <location>
        <begin position="5223"/>
        <end position="5297"/>
    </location>
</feature>
<keyword evidence="3" id="KW-0596">Phosphopantetheine</keyword>
<dbReference type="Gene3D" id="1.10.1200.10">
    <property type="entry name" value="ACP-like"/>
    <property type="match status" value="2"/>
</dbReference>
<dbReference type="InterPro" id="IPR020802">
    <property type="entry name" value="TesA-like"/>
</dbReference>
<dbReference type="PANTHER" id="PTHR45527:SF1">
    <property type="entry name" value="FATTY ACID SYNTHASE"/>
    <property type="match status" value="1"/>
</dbReference>
<evidence type="ECO:0000313" key="7">
    <source>
        <dbReference type="Proteomes" id="UP001139648"/>
    </source>
</evidence>
<dbReference type="PANTHER" id="PTHR45527">
    <property type="entry name" value="NONRIBOSOMAL PEPTIDE SYNTHETASE"/>
    <property type="match status" value="1"/>
</dbReference>
<sequence length="5546" mass="588411">MIPLSFAQRRLWFVARSEGPGATYNMPVVLSLSGEVDAGALGLALRDVIGRHEVLRTTFPDVEGEPYQHIVAAEELAWELTVTEVAPARLPDAVAEAAAYAFDLSSEVPIRAWLFEAGADERVLVVVVHHIAGDGWSMRPLARDVSVAYAARCAGAAPAWEPLPVQYADYTLWQRELLGDEKDPDSLISTQLAYWRDALAGIPEELGLPYDRPRPAVASHRGHTVPIEVPAEVHARVIELARAEGVTTFMVLQAALVVLLSRLGAGTDVPVGTTVAGRTDVALDDLVGFFVNNVVLRTDLSGDPAFTEVLSRVRQTGWNAFAHQELPFDRLVEELAPSRSMARHPLFQVMFKVQNHSAAELELPGAGAGGPSRAVSAQVATELSAAKFDLDFTLDEVFGAGGAAGGLRGSVVAAADVFDRGSVEVLAGRLARVLDAVTGEPGTRLSEVEVLDEAERRLLADWNDTAAEVAAGSLVELFESQVARAPQAVAVVAGEVRLSFAEVDERANRLARLLVGRGVGAESVVGVCLERGAGLVVALLAVLKAGGAYVALDPAYPGERLRWMVTDAAPVVVLVSAGTAGVVAGAPVVVLDDPVVGAELAGYAAGALGVEVGGGNAAYVVYTSGSTGWPKGVVVPHRGVVSLCEWSARAVLAGIGRVALTTSVSFDASWNQLAGLFAGCELHVVDGETWLDAGRLVGWLAAGGVGFMEVTPSYAQVLVEHGLVERAGLRRLGVGGEAVPAGLWERLAGSGVEGFNFYGPSECTVDTAVAWIGTQQGPVIGPPVANTRVYVLDDRLAPVPVGVAGELYVAGAGVARGYLNRPGLTGERFVACPFEAGVRMYRSGDRVRWTAGGELEFLGRVDDQVKVRGFRVEPGEVQAAVATHPQVAQAAVIVREDQPGDRRLVAYVVPSGEMSPEAVRAHVAERLPEYMVPSAVVALEALPLTANGKLDRAALPAPGAVTRAGRAPADAREEMVCAAFAKVLGVESVGVDDDFFALGGQSLLAIRLVALLQGRGVSVSVRSFFQAPTPAGLARSVGEQQVEVPANAIPAGATSITPDMLPLVDLTAGELDRIAAAVEGGAANIADVYPLAPLQEGLLFHHLLTEGGEDAYVMPMVLEFDSRDRLDAFIDAVQRVVDRHDIYRTSIVWEGLREPVQVVWRQATLPVREVALPQGDGVLAERLVAHVGQVMDLGHAPLMDVHLTQVPGTGRWLGLVRNHHIVRDHTALEIVLREVRTILAHRDATLPRPLPFRNFVAQARGAVERAEHERYFTGLLGDVTEPTAPFGMVDVRGNGAGAVRKVVPFSTGLHTRLLEVARRVGASPATLLHVAWSRVLAAVSGRDDVVFGTILFGRMNAGTGSDQVPGPYMNTLPVRVRTGELGVLDAVSAMRSQLAGLLEHEHAPLTLAQQASGVPGDLPLFTALFNYRHNTSGPQEQQEPSGGLDGIDLVYLRERTNYPLLVSVDDDGNRISLAIDAVAPIDPGEVGVLVRTATENLVGALEDCLAGGPEIGLGAVGVLGAEALDRLLREWNDTAVEVAPATLAGLFEAQVARTPDAVAVAADGVELSYAELDAWANRLAGVLAGRGVRAESVVGVCLERGIELVVSVLAVLKAGGAYLPIDARYPVERIAFMLADTSAVTVLTSAGLADRLPQDVRPVLVEDPGPVGGPVEGHVLPGHAAYVIYTSGSTGRPKGVVVEQRSVVGFLQWAVREFGGADFARVLFSTSLTFDVSVFELFGPLVSGGCVEVVPDVLAVADENRDLGGVSLVSGVPSALAQVVGSDVLHVRPRTVVLAGEALSADVVAGLRAAVPGARVANIYGPTEATVYATAWYADGDVDGAVPIGRPVDNARVYVLDGAMNPVPVGVAGELYLAGGGLARGYLNRPALTGERFVADPFSDAGGRLYRTGDVVRWNADGQVEYLGRVDEQVKIRGFRIELGEVQAAVAAHPGVAQAVVVAREDTPGDKRLVAYVVPAGDEADLAEAVRGFVADRLPSYMVPAAIVPLDALPLNANGKLDRKALPAPEYTAGTGRAPADVREEILCAAFAEVLGLDGVGVDDDFFALGGHSLLAIRLVALVRSRGVSVSVRALFEAPTPAGLARSIGETLAAVPENLIPAGATVITPGMLPLVDLTPDEIDRVTATVEGGAPNVADVYPLAPLQEGLLFHHLLADGGEDAYVMPTVLEFDSRDRLDAFTDALQRVVDRHDVYRTSIVWQGVREPVQVVWRRAVMPVEEVELDPRGTDPVAELVTRGGTSMDLGRAPLIRMHAAALPGTGKWLALVRIHHLVQDHTALEVLLDEVRAFLTGRGRHLAEPLPFRDFVAQARNGARGVDHERYFAGLLGDVTEPTAPFGVVDARRDGMDTVRARVAFEPELHAGLLEAARRVGASPATLLHVAWSRVLAAVSAGDDVVFGTVLFGRMSTSAGSDRVPGPFINTLPVRVRTGELGVLDAVSAMRSQLAGLLEHEHAPLTLAQQASGVPGDLPLFTALFNYRHNTPGEAGPAADEGLHGIRRVYFTERTNYPLLVSVDDDGDAISLAVDAVAPIDPRSVGTLLRTTTRNLVSALESALDGGPDLPLSTVEVLDQREQDRLLREWNDTAVEVAPATLAGLFEAQVARTPDAVAVAADGVELSYAELDAWANRLAGVLAGRGVRAESVVGVCLERGIELVVSVLAVLKAGGAYLPIDARYPVERIAFMLADTSAVTVLTSEDLVDRLPQDVRPVVVNGPELPGSPVETRALPGHAAYVIYTSGSTGRPKGVVVEQRSVVGFLQWAVREFGGADFARVLFSTSLTFDVSVFELFGPLVSGGCVEVVPDVLAVADENRDLGGVSLVSGVPSALAQVVGSDVLHVRPRTVVLAGEALSADVVAGLRAAVPGARVANIYGPTEATVYATAWYADGDVDGAVPIGRPVDNARVYVLDGAMNPVPVGVAGELYLAGGGLARGYLNRPALTGERFVADPFSDAGGRLYRTGDVVRWNADGQVEYLGRVDEQVKIRGFRIELGEVQAAVAAHPGVAQAVVVAREDTPGDKRLVAYVVPAGDGTGLAESVRAFVADRLPSYMVPAAIVPLDALPLNANGKLDRKALPAPDHTAQAGRGPADVREEILCAVFAQVLGLDGVGVDDDFFALGGHSLLAVRLASRVRSVLGVEMPLRALFETPTVAGLAARLGDADAARAGLAARERPERVPLSFAQQRLWFIGQLEGRSATYNVPIVLRLADEVDQEALGLALRDVIERHEVLRTVFPVADGEPYQHVVPLDELDWSLTVAGVPDVDEAVAGATEYAFDLTTEVPIRAWLFDERVLVVVIHHIASDGWSRAPLARDFSLAYAARREGRAPAWEPMPVQYADYALWQRDLLGDEADPDSLITRQVAYWREALAGAPEELALPFDRPRPVVASHRGHSVPLLVPAEVHARLVAVARAEGVTVFMVLQAALAVLLSRLGAGTDIPIGSANAGRTDAALEDLVGCFVNTLVVRADLSGDPEFRALLARVRERSLAAFAHQDVPFERLVEELAPSRSMARHPLFQVVLTKGDTIGAALDLPVVRPGAASAGDRAAKFDLDVMVSEAFDGEGAPAGVRGSVTVATDLFDPEWAERIMRYWVRVLETVSSEPGTRLSRVDLLDAGERLRVVEGWNSTAVDGLGAPVVELFEARVVGQPGAVALVGPEEVSYAELDERANRLAHVLVGEGVGVESVVGVCLERGVELIVAVLAVWKAGAAYVPIDPGQPVERIAYMLGDSRAVLTVTSAEIAEELPAGRGRVLVLDDVFTAMRLSMAATVAPARQVHGGQAAYVIYTSGSTGRPKGVVVTQAALANYVGSVPGRLGMDGGRYALVQGQATDLGNTIVFAGLTLGGRVHVVAEEVATDPEALRVVLEEGRVDFVKMVPSHLAAMGPGVLPARSLVLGGEAAAPGWLEQVLGQAGERGCAVFNHYGPTETTIGVATTRLTEAGVIPVGTPVANTAFYVLDEHLTPVPPGVTGELYVAGAQLARGYLGRPGLSAERFVACPFQPAARMYRTGDRARWTVDGRLVFAGRVDDQVKIRGFRVEPGEVGAVLAGCPGVEQVAVVAREETPGDVRLVGYLVADDPEDARDLPAAARTFAADRLPDHLVPSAWVVLDALPLTANGKLDRHALPAPDYGSAQSAAGRPAATAQEEILCLAFADVLGLDSVGVDDDFFALGGHSLLAVRLVSRIRALLGVEIEIRALFDTPTVAGLAAGLNGAARARTPLTAGSRPERIPLSYGQRRMWIIAQLEGPSATYNIPVAVRLSGRIDGQAMAAAFRDVLERHEVLRTVFPIADGEPYQRIIPLGDLDWELTTRQVAPRDLAAAVDEARAHTFDLSAEAPIRAWLFSTGPEEHVLVVVVHHIAGDGWSWAPLARDVSAAYAARCEGRAPSWEPLPVQYADYALWQRDVLGDTGDPESLISSQVAYWRQTLAGLPEELELPFDRPRQEVAGHLGRRVPLEIPADVHARLREVARSEGVTMFMMLHGALAVLLSRLGGGTDVPIGSALAGRTDEALDGLVGYFVNTFVLRTDLSGDPTFREVLGRVREAGLGAFAHPDVPFERLVEELSPVRSLARHPLFQVMLLLQNTANATLDLPGLGAGRRPAAQEPAPEGGTAEDLAVVKFDLDVSVGETFDADGAAAGMRGAVIGAADLFDRTSVERLAERLVRLLATLSEDPGRRLSAVDVLGAAERHRMLTGWNDTTAPIPATTVVDLFEAQVARTPGATALTTGEAELTYDELDTRANQVARHLIGRGVGPESVVAVVFERGIDLVVSLLGVIKAGAAYLPIDPAYPASRIAYVIADSGAACVLTGEDMRPRLPEFEIDTGVPVVMVDAPEVRSEPGTRPAVALRPRHPMWVIYTSGSTGRPKGVLVEHHAIVNFLLSMQGSYALTPDDRLLAVSTHGCDMAGFEFYLPLVNGARVVLATQDQVLDPWALRALIRSTGATMVHATPSLWRGLIADAGDPVDWTRIRAMIGAEALPPDLAHTMLARTPTLTNLYGPTETTVWSTAKELAGPAADVSSIGVPIANTQVYVLDATLQPVAPGVPGELYIAGDGMARGYLGRPGLTSARFVACPFGPDGARMYRTGDVVRWTAAGELQYAGRSDDQVKIRGFRVELGEIETVLAAHPRVTQAVALVREDVPGDRRLVAYVVPGGDTGGLAQEVRAAAQDRLPGYMVPAAVMVIDRLPLMPNGKLDRKALPAPGVTTEERVTHWDVTSITAGLCEAFADVLGLDSVGVDDDFFALGGHSLLAVRLVERLRRGGVTIAVRDLFVAPTVAELMKRMTLSSVRDALDVLLPIRAEGEREPFFCIHAAGGLSWCYMPLARHAQPGIPLYGVQARGLDGTTEFAGSIREMAADYIEQIRSVQPHGPYHLLGWSYGGGVAHEIAVQLRTAGEEVAALVLLDQYPWVPDQDTEQEEHGDDPDAALERQMDIVRWQAGNGFGAATEEEIRTFARLLRNHRKLRRGFEHGRFDGDVLLVVAEDGRPDEAPRPELWRPYVTGEIAVASIPCTHYEIAKPDTLAEVWSAVSRWLRLDG</sequence>
<keyword evidence="7" id="KW-1185">Reference proteome</keyword>
<dbReference type="RefSeq" id="WP_253743212.1">
    <property type="nucleotide sequence ID" value="NZ_JAMZEB010000002.1"/>
</dbReference>
<dbReference type="SMART" id="SM00824">
    <property type="entry name" value="PKS_TE"/>
    <property type="match status" value="1"/>
</dbReference>
<dbReference type="InterPro" id="IPR009081">
    <property type="entry name" value="PP-bd_ACP"/>
</dbReference>
<dbReference type="SUPFAM" id="SSF47336">
    <property type="entry name" value="ACP-like"/>
    <property type="match status" value="5"/>
</dbReference>
<dbReference type="PROSITE" id="PS50075">
    <property type="entry name" value="CARRIER"/>
    <property type="match status" value="5"/>
</dbReference>
<protein>
    <submittedName>
        <fullName evidence="6">Amino acid adenylation domain-containing protein</fullName>
    </submittedName>
</protein>
<dbReference type="InterPro" id="IPR045851">
    <property type="entry name" value="AMP-bd_C_sf"/>
</dbReference>
<dbReference type="Pfam" id="PF13193">
    <property type="entry name" value="AMP-binding_C"/>
    <property type="match status" value="5"/>
</dbReference>
<accession>A0A9X2GBZ4</accession>
<evidence type="ECO:0000256" key="4">
    <source>
        <dbReference type="ARBA" id="ARBA00022553"/>
    </source>
</evidence>
<dbReference type="NCBIfam" id="NF003417">
    <property type="entry name" value="PRK04813.1"/>
    <property type="match status" value="5"/>
</dbReference>
<dbReference type="FunFam" id="3.40.50.12780:FF:000012">
    <property type="entry name" value="Non-ribosomal peptide synthetase"/>
    <property type="match status" value="3"/>
</dbReference>
<dbReference type="InterPro" id="IPR025110">
    <property type="entry name" value="AMP-bd_C"/>
</dbReference>
<dbReference type="InterPro" id="IPR006162">
    <property type="entry name" value="Ppantetheine_attach_site"/>
</dbReference>
<dbReference type="Gene3D" id="3.40.50.980">
    <property type="match status" value="10"/>
</dbReference>
<dbReference type="InterPro" id="IPR000873">
    <property type="entry name" value="AMP-dep_synth/lig_dom"/>
</dbReference>
<dbReference type="PROSITE" id="PS00012">
    <property type="entry name" value="PHOSPHOPANTETHEINE"/>
    <property type="match status" value="4"/>
</dbReference>
<keyword evidence="4" id="KW-0597">Phosphoprotein</keyword>
<dbReference type="GO" id="GO:0043041">
    <property type="term" value="P:amino acid activation for nonribosomal peptide biosynthetic process"/>
    <property type="evidence" value="ECO:0007669"/>
    <property type="project" value="TreeGrafter"/>
</dbReference>
<dbReference type="SUPFAM" id="SSF52777">
    <property type="entry name" value="CoA-dependent acyltransferases"/>
    <property type="match status" value="10"/>
</dbReference>
<dbReference type="InterPro" id="IPR036736">
    <property type="entry name" value="ACP-like_sf"/>
</dbReference>
<dbReference type="CDD" id="cd19540">
    <property type="entry name" value="LCL_NRPS-like"/>
    <property type="match status" value="3"/>
</dbReference>
<dbReference type="CDD" id="cd05930">
    <property type="entry name" value="A_NRPS"/>
    <property type="match status" value="5"/>
</dbReference>
<dbReference type="FunFam" id="2.30.38.10:FF:000001">
    <property type="entry name" value="Non-ribosomal peptide synthetase PvdI"/>
    <property type="match status" value="5"/>
</dbReference>
<dbReference type="Gene3D" id="3.40.50.1820">
    <property type="entry name" value="alpha/beta hydrolase"/>
    <property type="match status" value="3"/>
</dbReference>
<dbReference type="Gene3D" id="3.30.300.30">
    <property type="match status" value="5"/>
</dbReference>
<comment type="similarity">
    <text evidence="2">Belongs to the ATP-dependent AMP-binding enzyme family.</text>
</comment>
<dbReference type="GO" id="GO:0031177">
    <property type="term" value="F:phosphopantetheine binding"/>
    <property type="evidence" value="ECO:0007669"/>
    <property type="project" value="InterPro"/>
</dbReference>
<evidence type="ECO:0000256" key="1">
    <source>
        <dbReference type="ARBA" id="ARBA00001957"/>
    </source>
</evidence>
<dbReference type="FunFam" id="1.10.1200.10:FF:000016">
    <property type="entry name" value="Non-ribosomal peptide synthase"/>
    <property type="match status" value="4"/>
</dbReference>
<dbReference type="GO" id="GO:0003824">
    <property type="term" value="F:catalytic activity"/>
    <property type="evidence" value="ECO:0007669"/>
    <property type="project" value="InterPro"/>
</dbReference>
<dbReference type="Pfam" id="PF00668">
    <property type="entry name" value="Condensation"/>
    <property type="match status" value="5"/>
</dbReference>
<feature type="domain" description="Carrier" evidence="5">
    <location>
        <begin position="4151"/>
        <end position="4226"/>
    </location>
</feature>
<name>A0A9X2GBZ4_9ACTN</name>
<dbReference type="CDD" id="cd19544">
    <property type="entry name" value="E-C_NRPS"/>
    <property type="match status" value="2"/>
</dbReference>
<dbReference type="GO" id="GO:0005829">
    <property type="term" value="C:cytosol"/>
    <property type="evidence" value="ECO:0007669"/>
    <property type="project" value="TreeGrafter"/>
</dbReference>
<dbReference type="FunFam" id="3.40.50.980:FF:000001">
    <property type="entry name" value="Non-ribosomal peptide synthetase"/>
    <property type="match status" value="5"/>
</dbReference>
<dbReference type="InterPro" id="IPR029058">
    <property type="entry name" value="AB_hydrolase_fold"/>
</dbReference>
<dbReference type="SUPFAM" id="SSF56801">
    <property type="entry name" value="Acetyl-CoA synthetase-like"/>
    <property type="match status" value="5"/>
</dbReference>
<proteinExistence type="inferred from homology"/>
<evidence type="ECO:0000256" key="2">
    <source>
        <dbReference type="ARBA" id="ARBA00006432"/>
    </source>
</evidence>
<dbReference type="Pfam" id="PF00975">
    <property type="entry name" value="Thioesterase"/>
    <property type="match status" value="1"/>
</dbReference>
<dbReference type="InterPro" id="IPR020806">
    <property type="entry name" value="PKS_PP-bd"/>
</dbReference>
<dbReference type="FunFam" id="1.10.1200.10:FF:000005">
    <property type="entry name" value="Nonribosomal peptide synthetase 1"/>
    <property type="match status" value="1"/>
</dbReference>
<dbReference type="Proteomes" id="UP001139648">
    <property type="component" value="Unassembled WGS sequence"/>
</dbReference>
<dbReference type="InterPro" id="IPR001242">
    <property type="entry name" value="Condensation_dom"/>
</dbReference>
<comment type="caution">
    <text evidence="6">The sequence shown here is derived from an EMBL/GenBank/DDBJ whole genome shotgun (WGS) entry which is preliminary data.</text>
</comment>
<dbReference type="GO" id="GO:0072330">
    <property type="term" value="P:monocarboxylic acid biosynthetic process"/>
    <property type="evidence" value="ECO:0007669"/>
    <property type="project" value="UniProtKB-ARBA"/>
</dbReference>
<dbReference type="GO" id="GO:0044550">
    <property type="term" value="P:secondary metabolite biosynthetic process"/>
    <property type="evidence" value="ECO:0007669"/>
    <property type="project" value="UniProtKB-ARBA"/>
</dbReference>
<dbReference type="Gene3D" id="2.30.38.10">
    <property type="entry name" value="Luciferase, Domain 3"/>
    <property type="match status" value="5"/>
</dbReference>
<feature type="domain" description="Carrier" evidence="5">
    <location>
        <begin position="967"/>
        <end position="1041"/>
    </location>
</feature>
<dbReference type="SMART" id="SM00823">
    <property type="entry name" value="PKS_PP"/>
    <property type="match status" value="5"/>
</dbReference>
<dbReference type="Gene3D" id="3.30.559.10">
    <property type="entry name" value="Chloramphenicol acetyltransferase-like domain"/>
    <property type="match status" value="5"/>
</dbReference>